<dbReference type="Proteomes" id="UP000473681">
    <property type="component" value="Unassembled WGS sequence"/>
</dbReference>
<sequence length="299" mass="35190">MNILDEIREYFASTKRGVREIENLPKQFSALVIRMNGEYGVAVPFDKEKDIYETFANAKLYSKEICIDGIIRKYLILSCFIENARNEFATLCVQFIGPGENGEDRRRLLNNPIEWWKRWKELLGNSIYDKKAYNIIAEMLVLEHLYKMNKNLEWSAANRGSHDIESDNESFEVKSTIKRYGSIITITGQHQLFSKKELYLYFCRFEESNTGLSINDMKFRLINLGYDEAKLELELLKQGYELGSSIREIKYKVLEKRKYFVDDTFPKITKDSFKEGIFPKSIVRISYSLDLDGIVYNRW</sequence>
<dbReference type="RefSeq" id="WP_061297700.1">
    <property type="nucleotide sequence ID" value="NZ_LFPD01000011.1"/>
</dbReference>
<comment type="caution">
    <text evidence="1">The sequence shown here is derived from an EMBL/GenBank/DDBJ whole genome shotgun (WGS) entry which is preliminary data.</text>
</comment>
<dbReference type="InterPro" id="IPR025534">
    <property type="entry name" value="DUF4420"/>
</dbReference>
<accession>A0A846K5Q9</accession>
<protein>
    <submittedName>
        <fullName evidence="1">PD-(D/E)XK motif protein</fullName>
    </submittedName>
</protein>
<proteinExistence type="predicted"/>
<evidence type="ECO:0000313" key="2">
    <source>
        <dbReference type="Proteomes" id="UP000473681"/>
    </source>
</evidence>
<name>A0A846K5Q9_CLOBO</name>
<gene>
    <name evidence="1" type="ORF">FDB51_17040</name>
</gene>
<organism evidence="1 2">
    <name type="scientific">Clostridium botulinum</name>
    <dbReference type="NCBI Taxonomy" id="1491"/>
    <lineage>
        <taxon>Bacteria</taxon>
        <taxon>Bacillati</taxon>
        <taxon>Bacillota</taxon>
        <taxon>Clostridia</taxon>
        <taxon>Eubacteriales</taxon>
        <taxon>Clostridiaceae</taxon>
        <taxon>Clostridium</taxon>
    </lineage>
</organism>
<dbReference type="EMBL" id="SWVK01000031">
    <property type="protein sequence ID" value="NFN36773.1"/>
    <property type="molecule type" value="Genomic_DNA"/>
</dbReference>
<reference evidence="1 2" key="1">
    <citation type="submission" date="2019-04" db="EMBL/GenBank/DDBJ databases">
        <title>Genome sequencing of Clostridium botulinum Groups I-IV and Clostridium butyricum.</title>
        <authorList>
            <person name="Brunt J."/>
            <person name="Van Vliet A.H.M."/>
            <person name="Stringer S.C."/>
            <person name="Carter A.T."/>
            <person name="Peck M.W."/>
        </authorList>
    </citation>
    <scope>NUCLEOTIDE SEQUENCE [LARGE SCALE GENOMIC DNA]</scope>
    <source>
        <strain evidence="1 2">CB-K-33E</strain>
    </source>
</reference>
<dbReference type="AlphaFoldDB" id="A0A846K5Q9"/>
<dbReference type="Pfam" id="PF14390">
    <property type="entry name" value="DUF4420"/>
    <property type="match status" value="1"/>
</dbReference>
<evidence type="ECO:0000313" key="1">
    <source>
        <dbReference type="EMBL" id="NFN36773.1"/>
    </source>
</evidence>